<name>A0A1I5JZ03_9HYPH</name>
<accession>A0A1I5JZ03</accession>
<organism evidence="2 3">
    <name type="scientific">Cohaesibacter marisflavi</name>
    <dbReference type="NCBI Taxonomy" id="655353"/>
    <lineage>
        <taxon>Bacteria</taxon>
        <taxon>Pseudomonadati</taxon>
        <taxon>Pseudomonadota</taxon>
        <taxon>Alphaproteobacteria</taxon>
        <taxon>Hyphomicrobiales</taxon>
        <taxon>Cohaesibacteraceae</taxon>
    </lineage>
</organism>
<dbReference type="OrthoDB" id="9799384at2"/>
<proteinExistence type="predicted"/>
<dbReference type="AlphaFoldDB" id="A0A1I5JZ03"/>
<evidence type="ECO:0000259" key="1">
    <source>
        <dbReference type="PROSITE" id="PS50943"/>
    </source>
</evidence>
<dbReference type="EMBL" id="FOVR01000012">
    <property type="protein sequence ID" value="SFO78008.1"/>
    <property type="molecule type" value="Genomic_DNA"/>
</dbReference>
<keyword evidence="3" id="KW-1185">Reference proteome</keyword>
<reference evidence="2 3" key="1">
    <citation type="submission" date="2016-10" db="EMBL/GenBank/DDBJ databases">
        <authorList>
            <person name="de Groot N.N."/>
        </authorList>
    </citation>
    <scope>NUCLEOTIDE SEQUENCE [LARGE SCALE GENOMIC DNA]</scope>
    <source>
        <strain evidence="2 3">CGMCC 1.9157</strain>
    </source>
</reference>
<sequence>MSDFGKDLIEAMQQAAAHAQGKDVPGTRVHYFPDPAKVRAKIGLSQEKMAPLVGMSLSGYRKWEQGKRQVSGPAQTLLRVLDKNPKAVIDALEDVA</sequence>
<evidence type="ECO:0000313" key="3">
    <source>
        <dbReference type="Proteomes" id="UP000199236"/>
    </source>
</evidence>
<dbReference type="Gene3D" id="1.10.260.40">
    <property type="entry name" value="lambda repressor-like DNA-binding domains"/>
    <property type="match status" value="1"/>
</dbReference>
<protein>
    <submittedName>
        <fullName evidence="2">Putative transcriptional regulator</fullName>
    </submittedName>
</protein>
<dbReference type="Proteomes" id="UP000199236">
    <property type="component" value="Unassembled WGS sequence"/>
</dbReference>
<dbReference type="PROSITE" id="PS50943">
    <property type="entry name" value="HTH_CROC1"/>
    <property type="match status" value="1"/>
</dbReference>
<dbReference type="Pfam" id="PF01381">
    <property type="entry name" value="HTH_3"/>
    <property type="match status" value="1"/>
</dbReference>
<dbReference type="SUPFAM" id="SSF47413">
    <property type="entry name" value="lambda repressor-like DNA-binding domains"/>
    <property type="match status" value="1"/>
</dbReference>
<dbReference type="STRING" id="655353.SAMN04488056_112172"/>
<dbReference type="CDD" id="cd00093">
    <property type="entry name" value="HTH_XRE"/>
    <property type="match status" value="1"/>
</dbReference>
<gene>
    <name evidence="2" type="ORF">SAMN04488056_112172</name>
</gene>
<dbReference type="InterPro" id="IPR010982">
    <property type="entry name" value="Lambda_DNA-bd_dom_sf"/>
</dbReference>
<dbReference type="GO" id="GO:0003677">
    <property type="term" value="F:DNA binding"/>
    <property type="evidence" value="ECO:0007669"/>
    <property type="project" value="InterPro"/>
</dbReference>
<evidence type="ECO:0000313" key="2">
    <source>
        <dbReference type="EMBL" id="SFO78008.1"/>
    </source>
</evidence>
<feature type="domain" description="HTH cro/C1-type" evidence="1">
    <location>
        <begin position="37"/>
        <end position="88"/>
    </location>
</feature>
<dbReference type="RefSeq" id="WP_090074850.1">
    <property type="nucleotide sequence ID" value="NZ_FOVR01000012.1"/>
</dbReference>
<dbReference type="InterPro" id="IPR001387">
    <property type="entry name" value="Cro/C1-type_HTH"/>
</dbReference>